<dbReference type="PANTHER" id="PTHR12714:SF20">
    <property type="entry name" value="FAD SYNTHETASE 1, CHLOROPLASTIC-RELATED"/>
    <property type="match status" value="1"/>
</dbReference>
<evidence type="ECO:0000256" key="6">
    <source>
        <dbReference type="ARBA" id="ARBA00022695"/>
    </source>
</evidence>
<accession>A0A6V7QFG7</accession>
<evidence type="ECO:0000256" key="5">
    <source>
        <dbReference type="ARBA" id="ARBA00022679"/>
    </source>
</evidence>
<comment type="pathway">
    <text evidence="1">Cofactor biosynthesis; FAD biosynthesis; FAD from FMN: step 1/1.</text>
</comment>
<dbReference type="UniPathway" id="UPA00277">
    <property type="reaction ID" value="UER00407"/>
</dbReference>
<dbReference type="GO" id="GO:0005524">
    <property type="term" value="F:ATP binding"/>
    <property type="evidence" value="ECO:0007669"/>
    <property type="project" value="UniProtKB-KW"/>
</dbReference>
<proteinExistence type="predicted"/>
<protein>
    <recommendedName>
        <fullName evidence="2">FAD synthase</fullName>
        <ecNumber evidence="2">2.7.7.2</ecNumber>
    </recommendedName>
</protein>
<dbReference type="Gene3D" id="3.40.50.620">
    <property type="entry name" value="HUPs"/>
    <property type="match status" value="1"/>
</dbReference>
<keyword evidence="3" id="KW-0285">Flavoprotein</keyword>
<reference evidence="11" key="1">
    <citation type="submission" date="2020-07" db="EMBL/GenBank/DDBJ databases">
        <authorList>
            <person name="Lin J."/>
        </authorList>
    </citation>
    <scope>NUCLEOTIDE SEQUENCE</scope>
</reference>
<dbReference type="GO" id="GO:0006747">
    <property type="term" value="P:FAD biosynthetic process"/>
    <property type="evidence" value="ECO:0007669"/>
    <property type="project" value="UniProtKB-UniPathway"/>
</dbReference>
<dbReference type="GO" id="GO:0009507">
    <property type="term" value="C:chloroplast"/>
    <property type="evidence" value="ECO:0007669"/>
    <property type="project" value="TreeGrafter"/>
</dbReference>
<dbReference type="PANTHER" id="PTHR12714">
    <property type="entry name" value="PROTEIN-S ISOPRENYLCYSTEINE O-METHYLTRANSFERASE"/>
    <property type="match status" value="1"/>
</dbReference>
<dbReference type="GO" id="GO:0009231">
    <property type="term" value="P:riboflavin biosynthetic process"/>
    <property type="evidence" value="ECO:0007669"/>
    <property type="project" value="InterPro"/>
</dbReference>
<gene>
    <name evidence="11" type="ORF">CB5_LOCUS25031</name>
</gene>
<keyword evidence="7" id="KW-0547">Nucleotide-binding</keyword>
<keyword evidence="4" id="KW-0288">FMN</keyword>
<organism evidence="11">
    <name type="scientific">Ananas comosus var. bracteatus</name>
    <name type="common">red pineapple</name>
    <dbReference type="NCBI Taxonomy" id="296719"/>
    <lineage>
        <taxon>Eukaryota</taxon>
        <taxon>Viridiplantae</taxon>
        <taxon>Streptophyta</taxon>
        <taxon>Embryophyta</taxon>
        <taxon>Tracheophyta</taxon>
        <taxon>Spermatophyta</taxon>
        <taxon>Magnoliopsida</taxon>
        <taxon>Liliopsida</taxon>
        <taxon>Poales</taxon>
        <taxon>Bromeliaceae</taxon>
        <taxon>Bromelioideae</taxon>
        <taxon>Ananas</taxon>
    </lineage>
</organism>
<sequence length="396" mass="43546">MERGGGALVSSNLRAAAHHASPLLSHRPLLPLAPPIRAAPPPQPLRRALLPPPALQVPILCPFSRFDLVRSHCCLKEKNDLTMQKGFRISNFKVFTSYGSQASLSSEEVNKEKLLIDCGDDQECVLGGIVALGKFDALHIGHRQLAIHASKAGTPFLLSFIGMAEVLGWESRPPIVAKCDRKRVLSSWAPYCGNVAPLEYQVEFSKVRYLTPRQFVERLSKELRISGVVAGENYRFGYKASGDASELVRLCKEYGLSAFIVSPVMDKANRSYNGATTSTNSSDKGQVSSTRVRHALAMGDIDYVTELLGRKHRLVLSLNEGCLFTEKRLLAPRSCMLNQPPGDGMYENCDFLVNNDLVGSCRVAINAEKIDIELNDPSFWQENATKDGDIIGIEFG</sequence>
<dbReference type="AlphaFoldDB" id="A0A6V7QFG7"/>
<dbReference type="GO" id="GO:0003919">
    <property type="term" value="F:FMN adenylyltransferase activity"/>
    <property type="evidence" value="ECO:0007669"/>
    <property type="project" value="UniProtKB-EC"/>
</dbReference>
<evidence type="ECO:0000256" key="4">
    <source>
        <dbReference type="ARBA" id="ARBA00022643"/>
    </source>
</evidence>
<dbReference type="Pfam" id="PF06574">
    <property type="entry name" value="FAD_syn"/>
    <property type="match status" value="1"/>
</dbReference>
<dbReference type="EMBL" id="LR862135">
    <property type="protein sequence ID" value="CAD1841820.1"/>
    <property type="molecule type" value="Genomic_DNA"/>
</dbReference>
<name>A0A6V7QFG7_ANACO</name>
<evidence type="ECO:0000256" key="2">
    <source>
        <dbReference type="ARBA" id="ARBA00012393"/>
    </source>
</evidence>
<dbReference type="InterPro" id="IPR014729">
    <property type="entry name" value="Rossmann-like_a/b/a_fold"/>
</dbReference>
<evidence type="ECO:0000256" key="3">
    <source>
        <dbReference type="ARBA" id="ARBA00022630"/>
    </source>
</evidence>
<evidence type="ECO:0000256" key="9">
    <source>
        <dbReference type="ARBA" id="ARBA00022840"/>
    </source>
</evidence>
<evidence type="ECO:0000256" key="7">
    <source>
        <dbReference type="ARBA" id="ARBA00022741"/>
    </source>
</evidence>
<keyword evidence="8" id="KW-0274">FAD</keyword>
<dbReference type="SUPFAM" id="SSF52374">
    <property type="entry name" value="Nucleotidylyl transferase"/>
    <property type="match status" value="1"/>
</dbReference>
<dbReference type="EC" id="2.7.7.2" evidence="2"/>
<keyword evidence="6" id="KW-0548">Nucleotidyltransferase</keyword>
<feature type="domain" description="FAD synthetase" evidence="10">
    <location>
        <begin position="127"/>
        <end position="268"/>
    </location>
</feature>
<evidence type="ECO:0000259" key="10">
    <source>
        <dbReference type="Pfam" id="PF06574"/>
    </source>
</evidence>
<keyword evidence="9" id="KW-0067">ATP-binding</keyword>
<evidence type="ECO:0000313" key="11">
    <source>
        <dbReference type="EMBL" id="CAD1841820.1"/>
    </source>
</evidence>
<keyword evidence="5" id="KW-0808">Transferase</keyword>
<evidence type="ECO:0000256" key="1">
    <source>
        <dbReference type="ARBA" id="ARBA00004726"/>
    </source>
</evidence>
<dbReference type="InterPro" id="IPR015864">
    <property type="entry name" value="FAD_synthase"/>
</dbReference>
<evidence type="ECO:0000256" key="8">
    <source>
        <dbReference type="ARBA" id="ARBA00022827"/>
    </source>
</evidence>